<organism evidence="1 2">
    <name type="scientific">Streptococcus gallolyticus</name>
    <dbReference type="NCBI Taxonomy" id="315405"/>
    <lineage>
        <taxon>Bacteria</taxon>
        <taxon>Bacillati</taxon>
        <taxon>Bacillota</taxon>
        <taxon>Bacilli</taxon>
        <taxon>Lactobacillales</taxon>
        <taxon>Streptococcaceae</taxon>
        <taxon>Streptococcus</taxon>
    </lineage>
</organism>
<keyword evidence="1" id="KW-0489">Methyltransferase</keyword>
<keyword evidence="1" id="KW-0808">Transferase</keyword>
<dbReference type="InterPro" id="IPR007536">
    <property type="entry name" value="16SrRNA_methylTrfase_J"/>
</dbReference>
<dbReference type="Gene3D" id="3.40.50.150">
    <property type="entry name" value="Vaccinia Virus protein VP39"/>
    <property type="match status" value="1"/>
</dbReference>
<dbReference type="GO" id="GO:0008990">
    <property type="term" value="F:rRNA (guanine-N2-)-methyltransferase activity"/>
    <property type="evidence" value="ECO:0007669"/>
    <property type="project" value="InterPro"/>
</dbReference>
<name>A0A139R7K5_9STRE</name>
<sequence>MGLASDSIVMASAGNDVTAIESNPLIHFIVSEGLATYPSENQRLTAAMRSIKTYCADNITYMKSLPDKSFDVVYCDPMFSDRISESKNLDGLRQFANPSLLSDEFLREAKRVARKSIIIKAHFRDDVFEKFGFKRIVRPNQKFHYGIMEL</sequence>
<proteinExistence type="predicted"/>
<protein>
    <submittedName>
        <fullName evidence="1">Protein-L-isoD(D-D) O-methyltransferase</fullName>
    </submittedName>
</protein>
<dbReference type="PATRIC" id="fig|315405.12.peg.103"/>
<dbReference type="Proteomes" id="UP000071927">
    <property type="component" value="Unassembled WGS sequence"/>
</dbReference>
<dbReference type="EMBL" id="LQXV01000026">
    <property type="protein sequence ID" value="KXU10750.1"/>
    <property type="molecule type" value="Genomic_DNA"/>
</dbReference>
<dbReference type="Pfam" id="PF04445">
    <property type="entry name" value="SAM_MT"/>
    <property type="match status" value="1"/>
</dbReference>
<comment type="caution">
    <text evidence="1">The sequence shown here is derived from an EMBL/GenBank/DDBJ whole genome shotgun (WGS) entry which is preliminary data.</text>
</comment>
<dbReference type="SUPFAM" id="SSF53335">
    <property type="entry name" value="S-adenosyl-L-methionine-dependent methyltransferases"/>
    <property type="match status" value="1"/>
</dbReference>
<gene>
    <name evidence="1" type="ORF">SGADD03_00085</name>
</gene>
<dbReference type="AlphaFoldDB" id="A0A139R7K5"/>
<dbReference type="InterPro" id="IPR029063">
    <property type="entry name" value="SAM-dependent_MTases_sf"/>
</dbReference>
<evidence type="ECO:0000313" key="2">
    <source>
        <dbReference type="Proteomes" id="UP000071927"/>
    </source>
</evidence>
<dbReference type="PANTHER" id="PTHR36112:SF1">
    <property type="entry name" value="RIBOSOMAL RNA SMALL SUBUNIT METHYLTRANSFERASE J"/>
    <property type="match status" value="1"/>
</dbReference>
<evidence type="ECO:0000313" key="1">
    <source>
        <dbReference type="EMBL" id="KXU10750.1"/>
    </source>
</evidence>
<dbReference type="PANTHER" id="PTHR36112">
    <property type="entry name" value="RIBOSOMAL RNA SMALL SUBUNIT METHYLTRANSFERASE J"/>
    <property type="match status" value="1"/>
</dbReference>
<reference evidence="1 2" key="1">
    <citation type="submission" date="2016-01" db="EMBL/GenBank/DDBJ databases">
        <title>Highly variable Streptococcus oralis are common among viridans streptococci isolated from primates.</title>
        <authorList>
            <person name="Denapaite D."/>
            <person name="Rieger M."/>
            <person name="Koendgen S."/>
            <person name="Brueckner R."/>
            <person name="Ochigava I."/>
            <person name="Kappeler P."/>
            <person name="Maetz-Rensing K."/>
            <person name="Leendertz F."/>
            <person name="Hakenbeck R."/>
        </authorList>
    </citation>
    <scope>NUCLEOTIDE SEQUENCE [LARGE SCALE GENOMIC DNA]</scope>
    <source>
        <strain evidence="1 2">DD03</strain>
    </source>
</reference>
<accession>A0A139R7K5</accession>